<dbReference type="Proteomes" id="UP000005258">
    <property type="component" value="Chromosome"/>
</dbReference>
<dbReference type="InterPro" id="IPR045584">
    <property type="entry name" value="Pilin-like"/>
</dbReference>
<dbReference type="eggNOG" id="COG4967">
    <property type="taxonomic scope" value="Bacteria"/>
</dbReference>
<dbReference type="Pfam" id="PF07963">
    <property type="entry name" value="N_methyl"/>
    <property type="match status" value="1"/>
</dbReference>
<organism evidence="3 4">
    <name type="scientific">Tistrella mobilis (strain KA081020-065)</name>
    <dbReference type="NCBI Taxonomy" id="1110502"/>
    <lineage>
        <taxon>Bacteria</taxon>
        <taxon>Pseudomonadati</taxon>
        <taxon>Pseudomonadota</taxon>
        <taxon>Alphaproteobacteria</taxon>
        <taxon>Geminicoccales</taxon>
        <taxon>Geminicoccaceae</taxon>
        <taxon>Tistrella</taxon>
    </lineage>
</organism>
<keyword evidence="2" id="KW-0812">Transmembrane</keyword>
<keyword evidence="2" id="KW-1133">Transmembrane helix</keyword>
<dbReference type="NCBIfam" id="TIGR02532">
    <property type="entry name" value="IV_pilin_GFxxxE"/>
    <property type="match status" value="1"/>
</dbReference>
<dbReference type="STRING" id="1110502.TMO_1923"/>
<dbReference type="InterPro" id="IPR012902">
    <property type="entry name" value="N_methyl_site"/>
</dbReference>
<dbReference type="PROSITE" id="PS00409">
    <property type="entry name" value="PROKAR_NTER_METHYL"/>
    <property type="match status" value="1"/>
</dbReference>
<keyword evidence="2" id="KW-0472">Membrane</keyword>
<dbReference type="HOGENOM" id="CLU_078515_1_0_5"/>
<feature type="region of interest" description="Disordered" evidence="1">
    <location>
        <begin position="1"/>
        <end position="41"/>
    </location>
</feature>
<accession>I3TLX3</accession>
<evidence type="ECO:0000313" key="3">
    <source>
        <dbReference type="EMBL" id="AFK53761.1"/>
    </source>
</evidence>
<name>I3TLX3_TISMK</name>
<dbReference type="Gene3D" id="3.30.700.10">
    <property type="entry name" value="Glycoprotein, Type 4 Pilin"/>
    <property type="match status" value="1"/>
</dbReference>
<evidence type="ECO:0000256" key="2">
    <source>
        <dbReference type="SAM" id="Phobius"/>
    </source>
</evidence>
<sequence>MMSIRTRSAASHPDPKHYGPTHSGPRHSGPRHPAAGPDITEDDRGFTLVEVAIALVVIALLVGTVLQAQGMVGNSRAQAFVSEVGAIRTAFGQFQERYGALPGDYTDAAALASGVTAGDGNGILSGDGASQESLNAWRHLTAAQFLTNLKMPPAGTSAPSTPLGGQYQLVSATVGATSGVWLRIGSMTTGSTTGNSTPLLTVDQARRLDMELDDGLPATGSVVTSTAACQVTGSNMYNLAATDTCLIQVLM</sequence>
<dbReference type="KEGG" id="tmo:TMO_1923"/>
<proteinExistence type="predicted"/>
<evidence type="ECO:0000313" key="4">
    <source>
        <dbReference type="Proteomes" id="UP000005258"/>
    </source>
</evidence>
<dbReference type="AlphaFoldDB" id="I3TLX3"/>
<dbReference type="EMBL" id="CP003236">
    <property type="protein sequence ID" value="AFK53761.1"/>
    <property type="molecule type" value="Genomic_DNA"/>
</dbReference>
<protein>
    <recommendedName>
        <fullName evidence="5">Prepilin-type N-terminal cleavage/methylation domain-containing protein</fullName>
    </recommendedName>
</protein>
<evidence type="ECO:0000256" key="1">
    <source>
        <dbReference type="SAM" id="MobiDB-lite"/>
    </source>
</evidence>
<evidence type="ECO:0008006" key="5">
    <source>
        <dbReference type="Google" id="ProtNLM"/>
    </source>
</evidence>
<keyword evidence="4" id="KW-1185">Reference proteome</keyword>
<gene>
    <name evidence="3" type="ordered locus">TMO_1923</name>
</gene>
<reference evidence="3 4" key="1">
    <citation type="journal article" date="2012" name="J. Am. Chem. Soc.">
        <title>Bacterial biosynthesis and maturation of the didemnin anti-cancer agents.</title>
        <authorList>
            <person name="Xu Y."/>
            <person name="Kersten R.D."/>
            <person name="Nam S.J."/>
            <person name="Lu L."/>
            <person name="Al-Suwailem A.M."/>
            <person name="Zheng H."/>
            <person name="Fenical W."/>
            <person name="Dorrestein P.C."/>
            <person name="Moore B.S."/>
            <person name="Qian P.Y."/>
        </authorList>
    </citation>
    <scope>NUCLEOTIDE SEQUENCE [LARGE SCALE GENOMIC DNA]</scope>
    <source>
        <strain evidence="3 4">KA081020-065</strain>
    </source>
</reference>
<feature type="transmembrane region" description="Helical" evidence="2">
    <location>
        <begin position="46"/>
        <end position="66"/>
    </location>
</feature>
<dbReference type="SUPFAM" id="SSF54523">
    <property type="entry name" value="Pili subunits"/>
    <property type="match status" value="1"/>
</dbReference>